<keyword evidence="4" id="KW-1185">Reference proteome</keyword>
<dbReference type="Proteomes" id="UP000242427">
    <property type="component" value="Unassembled WGS sequence"/>
</dbReference>
<reference evidence="3 4" key="1">
    <citation type="submission" date="2018-03" db="EMBL/GenBank/DDBJ databases">
        <title>Chitinolytic properties of Streptosporangium nondiastaticum TBG75A20.</title>
        <authorList>
            <person name="Gayathri V."/>
            <person name="Shiburaj S."/>
        </authorList>
    </citation>
    <scope>NUCLEOTIDE SEQUENCE [LARGE SCALE GENOMIC DNA]</scope>
    <source>
        <strain evidence="3 4">TBG75A20</strain>
    </source>
</reference>
<dbReference type="PROSITE" id="PS51733">
    <property type="entry name" value="BPL_LPL_CATALYTIC"/>
    <property type="match status" value="1"/>
</dbReference>
<proteinExistence type="predicted"/>
<evidence type="ECO:0000256" key="1">
    <source>
        <dbReference type="SAM" id="MobiDB-lite"/>
    </source>
</evidence>
<comment type="caution">
    <text evidence="3">The sequence shown here is derived from an EMBL/GenBank/DDBJ whole genome shotgun (WGS) entry which is preliminary data.</text>
</comment>
<dbReference type="EMBL" id="PXWG01000070">
    <property type="protein sequence ID" value="PSJ26486.1"/>
    <property type="molecule type" value="Genomic_DNA"/>
</dbReference>
<dbReference type="InterPro" id="IPR045864">
    <property type="entry name" value="aa-tRNA-synth_II/BPL/LPL"/>
</dbReference>
<protein>
    <submittedName>
        <fullName evidence="3">Lipoate--protein ligase</fullName>
    </submittedName>
</protein>
<name>A0A9X7PG06_9ACTN</name>
<dbReference type="InterPro" id="IPR004143">
    <property type="entry name" value="BPL_LPL_catalytic"/>
</dbReference>
<gene>
    <name evidence="3" type="ORF">B7P34_22590</name>
</gene>
<feature type="region of interest" description="Disordered" evidence="1">
    <location>
        <begin position="1"/>
        <end position="24"/>
    </location>
</feature>
<evidence type="ECO:0000259" key="2">
    <source>
        <dbReference type="PROSITE" id="PS51733"/>
    </source>
</evidence>
<dbReference type="Pfam" id="PF21948">
    <property type="entry name" value="LplA-B_cat"/>
    <property type="match status" value="1"/>
</dbReference>
<dbReference type="Gene3D" id="3.30.390.50">
    <property type="entry name" value="CO dehydrogenase flavoprotein, C-terminal domain"/>
    <property type="match status" value="1"/>
</dbReference>
<dbReference type="CDD" id="cd16443">
    <property type="entry name" value="LplA"/>
    <property type="match status" value="1"/>
</dbReference>
<keyword evidence="3" id="KW-0436">Ligase</keyword>
<dbReference type="OrthoDB" id="9788148at2"/>
<dbReference type="Gene3D" id="3.30.930.10">
    <property type="entry name" value="Bira Bifunctional Protein, Domain 2"/>
    <property type="match status" value="1"/>
</dbReference>
<organism evidence="3 4">
    <name type="scientific">Streptosporangium nondiastaticum</name>
    <dbReference type="NCBI Taxonomy" id="35764"/>
    <lineage>
        <taxon>Bacteria</taxon>
        <taxon>Bacillati</taxon>
        <taxon>Actinomycetota</taxon>
        <taxon>Actinomycetes</taxon>
        <taxon>Streptosporangiales</taxon>
        <taxon>Streptosporangiaceae</taxon>
        <taxon>Streptosporangium</taxon>
    </lineage>
</organism>
<feature type="compositionally biased region" description="Polar residues" evidence="1">
    <location>
        <begin position="1"/>
        <end position="10"/>
    </location>
</feature>
<accession>A0A9X7PG06</accession>
<evidence type="ECO:0000313" key="4">
    <source>
        <dbReference type="Proteomes" id="UP000242427"/>
    </source>
</evidence>
<dbReference type="PANTHER" id="PTHR43679:SF2">
    <property type="entry name" value="OCTANOYL-[GCVH]:PROTEIN N-OCTANOYLTRANSFERASE"/>
    <property type="match status" value="1"/>
</dbReference>
<sequence>MTSDRTTGAQGLTGAPWGRYGDPRYGVTVDPSPDGSAGLGREAGGGAVHGEYKVPGGKLVVVDLDVESAAQGEVLRGVRVAGDFFLEPDEALLDINRALEGAPADLTAPQLAARIDAALPEGTVMFGFTSEAVGIAVRRALANATDWHHYDWQLIHDGPQSPALHMALDEVLTAEVAAGRRPPTLRVWEWASPAVVIGSFQSLRNEVDPEGAERHGMTVVRRISGGGAMFIEPGNTITYSLCVPDALVQGLSFADSYAYLDDWVLGALEGMGVKAWYQPLNDIATDSGKIAGAAQKRLVGAEGAVLHHVTMAYDIDADKMLDVLRIGKEKLSDKGTKSAKKRVDPLRRQTGLPRADVIEKMIDTFRGRYGLTEGAVTPEEMARAEELAAVKFSSEEWTARVP</sequence>
<dbReference type="InterPro" id="IPR050664">
    <property type="entry name" value="Octanoyltrans_LipM/LipL"/>
</dbReference>
<evidence type="ECO:0000313" key="3">
    <source>
        <dbReference type="EMBL" id="PSJ26486.1"/>
    </source>
</evidence>
<dbReference type="PANTHER" id="PTHR43679">
    <property type="entry name" value="OCTANOYLTRANSFERASE LIPM-RELATED"/>
    <property type="match status" value="1"/>
</dbReference>
<feature type="domain" description="BPL/LPL catalytic" evidence="2">
    <location>
        <begin position="179"/>
        <end position="373"/>
    </location>
</feature>
<dbReference type="SUPFAM" id="SSF55681">
    <property type="entry name" value="Class II aaRS and biotin synthetases"/>
    <property type="match status" value="1"/>
</dbReference>
<dbReference type="AlphaFoldDB" id="A0A9X7PG06"/>
<dbReference type="GO" id="GO:0016874">
    <property type="term" value="F:ligase activity"/>
    <property type="evidence" value="ECO:0007669"/>
    <property type="project" value="UniProtKB-KW"/>
</dbReference>